<dbReference type="NCBIfam" id="NF008314">
    <property type="entry name" value="PRK11102.1"/>
    <property type="match status" value="1"/>
</dbReference>
<dbReference type="GO" id="GO:0042910">
    <property type="term" value="F:xenobiotic transmembrane transporter activity"/>
    <property type="evidence" value="ECO:0007669"/>
    <property type="project" value="InterPro"/>
</dbReference>
<reference evidence="10 11" key="1">
    <citation type="submission" date="2017-06" db="EMBL/GenBank/DDBJ databases">
        <authorList>
            <consortium name="Pathogen Informatics"/>
        </authorList>
    </citation>
    <scope>NUCLEOTIDE SEQUENCE [LARGE SCALE GENOMIC DNA]</scope>
    <source>
        <strain evidence="10 11">NCTC12947</strain>
    </source>
</reference>
<dbReference type="GO" id="GO:0005886">
    <property type="term" value="C:plasma membrane"/>
    <property type="evidence" value="ECO:0007669"/>
    <property type="project" value="UniProtKB-SubCell"/>
</dbReference>
<dbReference type="SUPFAM" id="SSF103473">
    <property type="entry name" value="MFS general substrate transporter"/>
    <property type="match status" value="1"/>
</dbReference>
<feature type="transmembrane region" description="Helical" evidence="8">
    <location>
        <begin position="29"/>
        <end position="48"/>
    </location>
</feature>
<keyword evidence="4" id="KW-1003">Cell membrane</keyword>
<feature type="transmembrane region" description="Helical" evidence="8">
    <location>
        <begin position="99"/>
        <end position="117"/>
    </location>
</feature>
<feature type="transmembrane region" description="Helical" evidence="8">
    <location>
        <begin position="369"/>
        <end position="388"/>
    </location>
</feature>
<evidence type="ECO:0000256" key="5">
    <source>
        <dbReference type="ARBA" id="ARBA00022692"/>
    </source>
</evidence>
<evidence type="ECO:0000256" key="4">
    <source>
        <dbReference type="ARBA" id="ARBA00022475"/>
    </source>
</evidence>
<dbReference type="CDD" id="cd17320">
    <property type="entry name" value="MFS_MdfA_MDR_like"/>
    <property type="match status" value="1"/>
</dbReference>
<feature type="domain" description="Major facilitator superfamily (MFS) profile" evidence="9">
    <location>
        <begin position="33"/>
        <end position="418"/>
    </location>
</feature>
<feature type="transmembrane region" description="Helical" evidence="8">
    <location>
        <begin position="187"/>
        <end position="207"/>
    </location>
</feature>
<dbReference type="Pfam" id="PF07690">
    <property type="entry name" value="MFS_1"/>
    <property type="match status" value="1"/>
</dbReference>
<keyword evidence="6 8" id="KW-1133">Transmembrane helix</keyword>
<feature type="transmembrane region" description="Helical" evidence="8">
    <location>
        <begin position="129"/>
        <end position="149"/>
    </location>
</feature>
<dbReference type="NCBIfam" id="TIGR00710">
    <property type="entry name" value="efflux_Bcr_CflA"/>
    <property type="match status" value="1"/>
</dbReference>
<proteinExistence type="inferred from homology"/>
<evidence type="ECO:0000256" key="8">
    <source>
        <dbReference type="SAM" id="Phobius"/>
    </source>
</evidence>
<protein>
    <submittedName>
        <fullName evidence="10">Sulfonamide resistance protein</fullName>
    </submittedName>
</protein>
<dbReference type="PANTHER" id="PTHR23502:SF132">
    <property type="entry name" value="POLYAMINE TRANSPORTER 2-RELATED"/>
    <property type="match status" value="1"/>
</dbReference>
<dbReference type="InterPro" id="IPR011701">
    <property type="entry name" value="MFS"/>
</dbReference>
<sequence length="425" mass="46738">MFVPLQPLLIKNKAITGDNYTKMTSEPKANALFIIILGMLSMLTPFAIDMYLSSFPTIAQELNVSEERVQSTLALFTLGFAFGQLIWGPLSDSYGRKRVIIIGVVISALISLLITQVTRIEHFHILRFFQGLFGASPSVVGGALLRDLFTKNEFARKMSMIMIVTMIAPLIAPIVGGYIAEWWHWRGIFYILSAFGILAAVLVMRHIPETLPVAHRQKLNLPHILRTYRSILSNKLVLGYIFCNSLSYAGMFCFLSSGSLVYTKIFGVAPKNFGYFFVLNVIVMMTATSLNGKFVTRIGTERSLRIGLSIQLLAGILLLISGYFHLGLWVTALGIAMFVGLVSVVSSNANAAILELYPEVAGTANSLTGMLRFGIGSVVGAILALFPIESERPMTYTIFTCIAVGVISYLLLVQTQLRKKPALEA</sequence>
<keyword evidence="5 8" id="KW-0812">Transmembrane</keyword>
<dbReference type="Proteomes" id="UP000215539">
    <property type="component" value="Chromosome 1"/>
</dbReference>
<comment type="subcellular location">
    <subcellularLocation>
        <location evidence="1">Cell membrane</location>
        <topology evidence="1">Multi-pass membrane protein</topology>
    </subcellularLocation>
</comment>
<evidence type="ECO:0000256" key="3">
    <source>
        <dbReference type="ARBA" id="ARBA00022448"/>
    </source>
</evidence>
<evidence type="ECO:0000256" key="6">
    <source>
        <dbReference type="ARBA" id="ARBA00022989"/>
    </source>
</evidence>
<dbReference type="InterPro" id="IPR004812">
    <property type="entry name" value="Efflux_drug-R_Bcr/CmlA"/>
</dbReference>
<keyword evidence="7 8" id="KW-0472">Membrane</keyword>
<dbReference type="EMBL" id="LT906449">
    <property type="protein sequence ID" value="SNV10450.1"/>
    <property type="molecule type" value="Genomic_DNA"/>
</dbReference>
<gene>
    <name evidence="10" type="primary">bcr</name>
    <name evidence="10" type="ORF">SAMEA44541418_01304</name>
</gene>
<dbReference type="PROSITE" id="PS50850">
    <property type="entry name" value="MFS"/>
    <property type="match status" value="1"/>
</dbReference>
<comment type="similarity">
    <text evidence="2">Belongs to the major facilitator superfamily. Bcr/CmlA family.</text>
</comment>
<evidence type="ECO:0000256" key="2">
    <source>
        <dbReference type="ARBA" id="ARBA00006236"/>
    </source>
</evidence>
<dbReference type="PANTHER" id="PTHR23502">
    <property type="entry name" value="MAJOR FACILITATOR SUPERFAMILY"/>
    <property type="match status" value="1"/>
</dbReference>
<evidence type="ECO:0000256" key="1">
    <source>
        <dbReference type="ARBA" id="ARBA00004651"/>
    </source>
</evidence>
<evidence type="ECO:0000313" key="10">
    <source>
        <dbReference type="EMBL" id="SNV10450.1"/>
    </source>
</evidence>
<feature type="transmembrane region" description="Helical" evidence="8">
    <location>
        <begin position="332"/>
        <end position="357"/>
    </location>
</feature>
<feature type="transmembrane region" description="Helical" evidence="8">
    <location>
        <begin position="68"/>
        <end position="87"/>
    </location>
</feature>
<dbReference type="GO" id="GO:1990961">
    <property type="term" value="P:xenobiotic detoxification by transmembrane export across the plasma membrane"/>
    <property type="evidence" value="ECO:0007669"/>
    <property type="project" value="InterPro"/>
</dbReference>
<name>A0AAX2GZV7_9FLAO</name>
<evidence type="ECO:0000259" key="9">
    <source>
        <dbReference type="PROSITE" id="PS50850"/>
    </source>
</evidence>
<dbReference type="InterPro" id="IPR036259">
    <property type="entry name" value="MFS_trans_sf"/>
</dbReference>
<dbReference type="Gene3D" id="1.20.1720.10">
    <property type="entry name" value="Multidrug resistance protein D"/>
    <property type="match status" value="1"/>
</dbReference>
<feature type="transmembrane region" description="Helical" evidence="8">
    <location>
        <begin position="394"/>
        <end position="413"/>
    </location>
</feature>
<dbReference type="GO" id="GO:0015385">
    <property type="term" value="F:sodium:proton antiporter activity"/>
    <property type="evidence" value="ECO:0007669"/>
    <property type="project" value="TreeGrafter"/>
</dbReference>
<organism evidence="10 11">
    <name type="scientific">Capnocytophaga haemolytica</name>
    <dbReference type="NCBI Taxonomy" id="45243"/>
    <lineage>
        <taxon>Bacteria</taxon>
        <taxon>Pseudomonadati</taxon>
        <taxon>Bacteroidota</taxon>
        <taxon>Flavobacteriia</taxon>
        <taxon>Flavobacteriales</taxon>
        <taxon>Flavobacteriaceae</taxon>
        <taxon>Capnocytophaga</taxon>
    </lineage>
</organism>
<feature type="transmembrane region" description="Helical" evidence="8">
    <location>
        <begin position="273"/>
        <end position="292"/>
    </location>
</feature>
<feature type="transmembrane region" description="Helical" evidence="8">
    <location>
        <begin position="304"/>
        <end position="326"/>
    </location>
</feature>
<evidence type="ECO:0000313" key="11">
    <source>
        <dbReference type="Proteomes" id="UP000215539"/>
    </source>
</evidence>
<evidence type="ECO:0000256" key="7">
    <source>
        <dbReference type="ARBA" id="ARBA00023136"/>
    </source>
</evidence>
<keyword evidence="3" id="KW-0813">Transport</keyword>
<feature type="transmembrane region" description="Helical" evidence="8">
    <location>
        <begin position="236"/>
        <end position="261"/>
    </location>
</feature>
<feature type="transmembrane region" description="Helical" evidence="8">
    <location>
        <begin position="161"/>
        <end position="181"/>
    </location>
</feature>
<dbReference type="AlphaFoldDB" id="A0AAX2GZV7"/>
<dbReference type="InterPro" id="IPR020846">
    <property type="entry name" value="MFS_dom"/>
</dbReference>
<accession>A0AAX2GZV7</accession>